<reference evidence="3" key="1">
    <citation type="submission" date="2014-07" db="EMBL/GenBank/DDBJ databases">
        <authorList>
            <person name="Martin A.A"/>
            <person name="De Silva N."/>
        </authorList>
    </citation>
    <scope>NUCLEOTIDE SEQUENCE</scope>
</reference>
<evidence type="ECO:0000313" key="4">
    <source>
        <dbReference type="WBParaSite" id="SVE_1046100.1"/>
    </source>
</evidence>
<feature type="compositionally biased region" description="Polar residues" evidence="1">
    <location>
        <begin position="381"/>
        <end position="399"/>
    </location>
</feature>
<accession>A0A0K0FN81</accession>
<dbReference type="GO" id="GO:0003676">
    <property type="term" value="F:nucleic acid binding"/>
    <property type="evidence" value="ECO:0007669"/>
    <property type="project" value="InterPro"/>
</dbReference>
<evidence type="ECO:0000313" key="3">
    <source>
        <dbReference type="Proteomes" id="UP000035680"/>
    </source>
</evidence>
<dbReference type="AlphaFoldDB" id="A0A0K0FN81"/>
<dbReference type="STRING" id="75913.A0A0K0FN81"/>
<reference evidence="4" key="2">
    <citation type="submission" date="2015-08" db="UniProtKB">
        <authorList>
            <consortium name="WormBaseParasite"/>
        </authorList>
    </citation>
    <scope>IDENTIFICATION</scope>
</reference>
<dbReference type="InterPro" id="IPR001584">
    <property type="entry name" value="Integrase_cat-core"/>
</dbReference>
<feature type="domain" description="Integrase catalytic" evidence="2">
    <location>
        <begin position="161"/>
        <end position="265"/>
    </location>
</feature>
<dbReference type="PROSITE" id="PS50994">
    <property type="entry name" value="INTEGRASE"/>
    <property type="match status" value="1"/>
</dbReference>
<feature type="region of interest" description="Disordered" evidence="1">
    <location>
        <begin position="381"/>
        <end position="410"/>
    </location>
</feature>
<protein>
    <submittedName>
        <fullName evidence="4">Integrase catalytic domain-containing protein</fullName>
    </submittedName>
</protein>
<dbReference type="SUPFAM" id="SSF53098">
    <property type="entry name" value="Ribonuclease H-like"/>
    <property type="match status" value="1"/>
</dbReference>
<dbReference type="InterPro" id="IPR012337">
    <property type="entry name" value="RNaseH-like_sf"/>
</dbReference>
<name>A0A0K0FN81_STRVS</name>
<proteinExistence type="predicted"/>
<sequence>MRQMKGSEMSYNLIEKILLSLSEYLSKWKDYARMPCVITYNKVIQSILSCDTCLEYSNRVQKLATPIIYLNAKIAHNTGVKLKMVKITQHPEGKMNILLDMQEVRNFQNSDPVCQSINKYIESPTNSSFSRLPKFLGDRISLVTTITNCHGIFKDCSYQFIVVDNAPELVSNEMFEYLISHNCLLIISPKYHSQSNGKEERANQTLRRLIEKFLDQNYSMCASIKKATNAMTIDKIRQYYCEEEETSFVPNFYKKIPVPHYIYFKRKGKLDRKFTLGLCIDEVGNRIYHIETDKDSFFVSKDFCHTGIPSSKQIEEIRKYDLNEYKLDDTFFINGKWDNKGMLVNFSDSKNAHDENEARFDLADNTLMWDNDELTLQMNSENNKSSCDESNFNFNTGSDENSDIQKKFTK</sequence>
<evidence type="ECO:0000259" key="2">
    <source>
        <dbReference type="PROSITE" id="PS50994"/>
    </source>
</evidence>
<dbReference type="Proteomes" id="UP000035680">
    <property type="component" value="Unassembled WGS sequence"/>
</dbReference>
<dbReference type="GO" id="GO:0015074">
    <property type="term" value="P:DNA integration"/>
    <property type="evidence" value="ECO:0007669"/>
    <property type="project" value="InterPro"/>
</dbReference>
<evidence type="ECO:0000256" key="1">
    <source>
        <dbReference type="SAM" id="MobiDB-lite"/>
    </source>
</evidence>
<keyword evidence="3" id="KW-1185">Reference proteome</keyword>
<dbReference type="Gene3D" id="3.30.420.10">
    <property type="entry name" value="Ribonuclease H-like superfamily/Ribonuclease H"/>
    <property type="match status" value="1"/>
</dbReference>
<dbReference type="WBParaSite" id="SVE_1046100.1">
    <property type="protein sequence ID" value="SVE_1046100.1"/>
    <property type="gene ID" value="SVE_1046100"/>
</dbReference>
<organism evidence="3 4">
    <name type="scientific">Strongyloides venezuelensis</name>
    <name type="common">Threadworm</name>
    <dbReference type="NCBI Taxonomy" id="75913"/>
    <lineage>
        <taxon>Eukaryota</taxon>
        <taxon>Metazoa</taxon>
        <taxon>Ecdysozoa</taxon>
        <taxon>Nematoda</taxon>
        <taxon>Chromadorea</taxon>
        <taxon>Rhabditida</taxon>
        <taxon>Tylenchina</taxon>
        <taxon>Panagrolaimomorpha</taxon>
        <taxon>Strongyloidoidea</taxon>
        <taxon>Strongyloididae</taxon>
        <taxon>Strongyloides</taxon>
    </lineage>
</organism>
<dbReference type="InterPro" id="IPR036397">
    <property type="entry name" value="RNaseH_sf"/>
</dbReference>